<dbReference type="RefSeq" id="WP_379840689.1">
    <property type="nucleotide sequence ID" value="NZ_JBHSMA010000001.1"/>
</dbReference>
<proteinExistence type="predicted"/>
<evidence type="ECO:0008006" key="3">
    <source>
        <dbReference type="Google" id="ProtNLM"/>
    </source>
</evidence>
<accession>A0ABW0I3X4</accession>
<organism evidence="1 2">
    <name type="scientific">Larkinella bovis</name>
    <dbReference type="NCBI Taxonomy" id="683041"/>
    <lineage>
        <taxon>Bacteria</taxon>
        <taxon>Pseudomonadati</taxon>
        <taxon>Bacteroidota</taxon>
        <taxon>Cytophagia</taxon>
        <taxon>Cytophagales</taxon>
        <taxon>Spirosomataceae</taxon>
        <taxon>Larkinella</taxon>
    </lineage>
</organism>
<evidence type="ECO:0000313" key="2">
    <source>
        <dbReference type="Proteomes" id="UP001596106"/>
    </source>
</evidence>
<sequence length="269" mass="29627">MRTTEEIMAEIDATQASIPELATLDSSSQVAFYRLLKRMWALLVQLVEKTVDDYKAKVEALLAEKTIGDLTWYQRQVFAFQFGDAVIVRGAQVTYATIDPAKQIIKQAAVTEDPVSGRLAVKAVKQGPGNTLTALYPAELAALKQYMREVKFAGVALDVVSLDADELKLVCVAKVDPQVMKPNGESLTAPGTYPVADAIAAYLRALPFDAVFSWTALTDYMQAQKGVKDFVVKQSFQRPSETGSWTAFERQFLTRAGHMVLKDSTITYA</sequence>
<dbReference type="Proteomes" id="UP001596106">
    <property type="component" value="Unassembled WGS sequence"/>
</dbReference>
<reference evidence="2" key="1">
    <citation type="journal article" date="2019" name="Int. J. Syst. Evol. Microbiol.">
        <title>The Global Catalogue of Microorganisms (GCM) 10K type strain sequencing project: providing services to taxonomists for standard genome sequencing and annotation.</title>
        <authorList>
            <consortium name="The Broad Institute Genomics Platform"/>
            <consortium name="The Broad Institute Genome Sequencing Center for Infectious Disease"/>
            <person name="Wu L."/>
            <person name="Ma J."/>
        </authorList>
    </citation>
    <scope>NUCLEOTIDE SEQUENCE [LARGE SCALE GENOMIC DNA]</scope>
    <source>
        <strain evidence="2">CCUG 55250</strain>
    </source>
</reference>
<evidence type="ECO:0000313" key="1">
    <source>
        <dbReference type="EMBL" id="MFC5407999.1"/>
    </source>
</evidence>
<gene>
    <name evidence="1" type="ORF">ACFPMF_01670</name>
</gene>
<keyword evidence="2" id="KW-1185">Reference proteome</keyword>
<dbReference type="EMBL" id="JBHSMA010000001">
    <property type="protein sequence ID" value="MFC5407999.1"/>
    <property type="molecule type" value="Genomic_DNA"/>
</dbReference>
<protein>
    <recommendedName>
        <fullName evidence="3">Baseplate protein J-like domain-containing protein</fullName>
    </recommendedName>
</protein>
<comment type="caution">
    <text evidence="1">The sequence shown here is derived from an EMBL/GenBank/DDBJ whole genome shotgun (WGS) entry which is preliminary data.</text>
</comment>
<name>A0ABW0I3X4_9BACT</name>